<dbReference type="AlphaFoldDB" id="A0A7D5QA90"/>
<sequence>MSGPDASALRGLHRLLEHYTPDGTVGRLLLGLTALVGGPLLLFGGIAALSAPTSFLAFLIGVLMIVTGVPLAVVGIVCLWPVYLSLIGNVESPEAYPDGSRIVSRPTNVGDDVGNDAEATLKRRYAEGDISREEFEEQLDALLDADERGRDRTRRGAVAGGERETESAR</sequence>
<feature type="region of interest" description="Disordered" evidence="1">
    <location>
        <begin position="142"/>
        <end position="169"/>
    </location>
</feature>
<feature type="domain" description="SHOCT" evidence="3">
    <location>
        <begin position="116"/>
        <end position="143"/>
    </location>
</feature>
<dbReference type="Proteomes" id="UP000509626">
    <property type="component" value="Chromosome"/>
</dbReference>
<dbReference type="InterPro" id="IPR018649">
    <property type="entry name" value="SHOCT"/>
</dbReference>
<evidence type="ECO:0000313" key="4">
    <source>
        <dbReference type="EMBL" id="QLG61578.1"/>
    </source>
</evidence>
<feature type="transmembrane region" description="Helical" evidence="2">
    <location>
        <begin position="28"/>
        <end position="49"/>
    </location>
</feature>
<name>A0A7D5QA90_9EURY</name>
<evidence type="ECO:0000259" key="3">
    <source>
        <dbReference type="Pfam" id="PF09851"/>
    </source>
</evidence>
<dbReference type="OrthoDB" id="343143at2157"/>
<dbReference type="GeneID" id="56037292"/>
<dbReference type="RefSeq" id="WP_179268163.1">
    <property type="nucleotide sequence ID" value="NZ_CP058579.1"/>
</dbReference>
<gene>
    <name evidence="4" type="ORF">HUG12_07495</name>
</gene>
<dbReference type="KEGG" id="halu:HUG12_07495"/>
<dbReference type="Pfam" id="PF09851">
    <property type="entry name" value="SHOCT"/>
    <property type="match status" value="1"/>
</dbReference>
<keyword evidence="2" id="KW-0472">Membrane</keyword>
<organism evidence="4 5">
    <name type="scientific">Halorarum salinum</name>
    <dbReference type="NCBI Taxonomy" id="2743089"/>
    <lineage>
        <taxon>Archaea</taxon>
        <taxon>Methanobacteriati</taxon>
        <taxon>Methanobacteriota</taxon>
        <taxon>Stenosarchaea group</taxon>
        <taxon>Halobacteria</taxon>
        <taxon>Halobacteriales</taxon>
        <taxon>Haloferacaceae</taxon>
        <taxon>Halorarum</taxon>
    </lineage>
</organism>
<feature type="transmembrane region" description="Helical" evidence="2">
    <location>
        <begin position="56"/>
        <end position="83"/>
    </location>
</feature>
<protein>
    <submittedName>
        <fullName evidence="4">SHOCT domain-containing protein</fullName>
    </submittedName>
</protein>
<keyword evidence="2" id="KW-1133">Transmembrane helix</keyword>
<evidence type="ECO:0000313" key="5">
    <source>
        <dbReference type="Proteomes" id="UP000509626"/>
    </source>
</evidence>
<dbReference type="EMBL" id="CP058579">
    <property type="protein sequence ID" value="QLG61578.1"/>
    <property type="molecule type" value="Genomic_DNA"/>
</dbReference>
<reference evidence="4 5" key="1">
    <citation type="submission" date="2020-06" db="EMBL/GenBank/DDBJ databases">
        <title>NJ-3-1, isolated from saline soil.</title>
        <authorList>
            <person name="Cui H.L."/>
            <person name="Shi X."/>
        </authorList>
    </citation>
    <scope>NUCLEOTIDE SEQUENCE [LARGE SCALE GENOMIC DNA]</scope>
    <source>
        <strain evidence="4 5">NJ-3-1</strain>
    </source>
</reference>
<accession>A0A7D5QA90</accession>
<proteinExistence type="predicted"/>
<keyword evidence="5" id="KW-1185">Reference proteome</keyword>
<keyword evidence="2" id="KW-0812">Transmembrane</keyword>
<evidence type="ECO:0000256" key="2">
    <source>
        <dbReference type="SAM" id="Phobius"/>
    </source>
</evidence>
<evidence type="ECO:0000256" key="1">
    <source>
        <dbReference type="SAM" id="MobiDB-lite"/>
    </source>
</evidence>